<name>A0ABD0M9N7_9CAEN</name>
<gene>
    <name evidence="2" type="ORF">BaRGS_00000350</name>
</gene>
<keyword evidence="3" id="KW-1185">Reference proteome</keyword>
<comment type="caution">
    <text evidence="2">The sequence shown here is derived from an EMBL/GenBank/DDBJ whole genome shotgun (WGS) entry which is preliminary data.</text>
</comment>
<accession>A0ABD0M9N7</accession>
<organism evidence="2 3">
    <name type="scientific">Batillaria attramentaria</name>
    <dbReference type="NCBI Taxonomy" id="370345"/>
    <lineage>
        <taxon>Eukaryota</taxon>
        <taxon>Metazoa</taxon>
        <taxon>Spiralia</taxon>
        <taxon>Lophotrochozoa</taxon>
        <taxon>Mollusca</taxon>
        <taxon>Gastropoda</taxon>
        <taxon>Caenogastropoda</taxon>
        <taxon>Sorbeoconcha</taxon>
        <taxon>Cerithioidea</taxon>
        <taxon>Batillariidae</taxon>
        <taxon>Batillaria</taxon>
    </lineage>
</organism>
<feature type="region of interest" description="Disordered" evidence="1">
    <location>
        <begin position="32"/>
        <end position="57"/>
    </location>
</feature>
<evidence type="ECO:0000313" key="3">
    <source>
        <dbReference type="Proteomes" id="UP001519460"/>
    </source>
</evidence>
<evidence type="ECO:0000256" key="1">
    <source>
        <dbReference type="SAM" id="MobiDB-lite"/>
    </source>
</evidence>
<dbReference type="EMBL" id="JACVVK020000002">
    <property type="protein sequence ID" value="KAK7508111.1"/>
    <property type="molecule type" value="Genomic_DNA"/>
</dbReference>
<evidence type="ECO:0000313" key="2">
    <source>
        <dbReference type="EMBL" id="KAK7508111.1"/>
    </source>
</evidence>
<dbReference type="Proteomes" id="UP001519460">
    <property type="component" value="Unassembled WGS sequence"/>
</dbReference>
<dbReference type="AlphaFoldDB" id="A0ABD0M9N7"/>
<sequence>MDVANSVDDSLCMHVLSEKSRASFRSWNAGVREHPSDLRGSANVEPCPGGRKRNVKQIAGPSEPLVGKKDFIYMRKPGQAEKKGFSGNQRNK</sequence>
<protein>
    <submittedName>
        <fullName evidence="2">Uncharacterized protein</fullName>
    </submittedName>
</protein>
<proteinExistence type="predicted"/>
<reference evidence="2 3" key="1">
    <citation type="journal article" date="2023" name="Sci. Data">
        <title>Genome assembly of the Korean intertidal mud-creeper Batillaria attramentaria.</title>
        <authorList>
            <person name="Patra A.K."/>
            <person name="Ho P.T."/>
            <person name="Jun S."/>
            <person name="Lee S.J."/>
            <person name="Kim Y."/>
            <person name="Won Y.J."/>
        </authorList>
    </citation>
    <scope>NUCLEOTIDE SEQUENCE [LARGE SCALE GENOMIC DNA]</scope>
    <source>
        <strain evidence="2">Wonlab-2016</strain>
    </source>
</reference>